<dbReference type="Proteomes" id="UP000705230">
    <property type="component" value="Unassembled WGS sequence"/>
</dbReference>
<dbReference type="PIRSF" id="PIRSF037227">
    <property type="entry name" value="Aminobenzoyl-glu_utiliz_pB"/>
    <property type="match status" value="1"/>
</dbReference>
<dbReference type="PANTHER" id="PTHR30575:SF0">
    <property type="entry name" value="XAA-ARG DIPEPTIDASE"/>
    <property type="match status" value="1"/>
</dbReference>
<dbReference type="InterPro" id="IPR002933">
    <property type="entry name" value="Peptidase_M20"/>
</dbReference>
<keyword evidence="1" id="KW-0378">Hydrolase</keyword>
<dbReference type="GO" id="GO:0016805">
    <property type="term" value="F:dipeptidase activity"/>
    <property type="evidence" value="ECO:0007669"/>
    <property type="project" value="TreeGrafter"/>
</dbReference>
<dbReference type="PANTHER" id="PTHR30575">
    <property type="entry name" value="PEPTIDASE M20"/>
    <property type="match status" value="1"/>
</dbReference>
<dbReference type="SUPFAM" id="SSF53187">
    <property type="entry name" value="Zn-dependent exopeptidases"/>
    <property type="match status" value="1"/>
</dbReference>
<feature type="signal peptide" evidence="2">
    <location>
        <begin position="1"/>
        <end position="27"/>
    </location>
</feature>
<feature type="domain" description="Peptidase M20 dimerisation" evidence="3">
    <location>
        <begin position="208"/>
        <end position="302"/>
    </location>
</feature>
<dbReference type="SUPFAM" id="SSF55031">
    <property type="entry name" value="Bacterial exopeptidase dimerisation domain"/>
    <property type="match status" value="1"/>
</dbReference>
<keyword evidence="2" id="KW-0732">Signal</keyword>
<proteinExistence type="predicted"/>
<dbReference type="InterPro" id="IPR052030">
    <property type="entry name" value="Peptidase_M20/M20A_hydrolases"/>
</dbReference>
<dbReference type="Gene3D" id="3.30.70.360">
    <property type="match status" value="1"/>
</dbReference>
<feature type="chain" id="PRO_5037413218" evidence="2">
    <location>
        <begin position="28"/>
        <end position="479"/>
    </location>
</feature>
<evidence type="ECO:0000313" key="5">
    <source>
        <dbReference type="Proteomes" id="UP000705230"/>
    </source>
</evidence>
<dbReference type="Pfam" id="PF07687">
    <property type="entry name" value="M20_dimer"/>
    <property type="match status" value="1"/>
</dbReference>
<protein>
    <submittedName>
        <fullName evidence="4">Amidohydrolase</fullName>
    </submittedName>
</protein>
<reference evidence="4" key="1">
    <citation type="submission" date="2020-10" db="EMBL/GenBank/DDBJ databases">
        <title>Microbiome of the Black Sea water column analyzed by genome centric metagenomics.</title>
        <authorList>
            <person name="Cabello-Yeves P.J."/>
            <person name="Callieri C."/>
            <person name="Picazo A."/>
            <person name="Mehrshad M."/>
            <person name="Haro-Moreno J.M."/>
            <person name="Roda-Garcia J."/>
            <person name="Dzembekova N."/>
            <person name="Slabakova V."/>
            <person name="Slabakova N."/>
            <person name="Moncheva S."/>
            <person name="Rodriguez-Valera F."/>
        </authorList>
    </citation>
    <scope>NUCLEOTIDE SEQUENCE</scope>
    <source>
        <strain evidence="4">BS30m-G43</strain>
    </source>
</reference>
<dbReference type="InterPro" id="IPR017145">
    <property type="entry name" value="Aminobenzoyl-glu_utiliz_pB"/>
</dbReference>
<dbReference type="EMBL" id="JADHSG010000001">
    <property type="protein sequence ID" value="MBL6902609.1"/>
    <property type="molecule type" value="Genomic_DNA"/>
</dbReference>
<dbReference type="GO" id="GO:0046657">
    <property type="term" value="P:folic acid catabolic process"/>
    <property type="evidence" value="ECO:0007669"/>
    <property type="project" value="TreeGrafter"/>
</dbReference>
<dbReference type="InterPro" id="IPR036264">
    <property type="entry name" value="Bact_exopeptidase_dim_dom"/>
</dbReference>
<evidence type="ECO:0000256" key="2">
    <source>
        <dbReference type="SAM" id="SignalP"/>
    </source>
</evidence>
<comment type="caution">
    <text evidence="4">The sequence shown here is derived from an EMBL/GenBank/DDBJ whole genome shotgun (WGS) entry which is preliminary data.</text>
</comment>
<dbReference type="AlphaFoldDB" id="A0A937M105"/>
<evidence type="ECO:0000259" key="3">
    <source>
        <dbReference type="Pfam" id="PF07687"/>
    </source>
</evidence>
<dbReference type="Pfam" id="PF01546">
    <property type="entry name" value="Peptidase_M20"/>
    <property type="match status" value="1"/>
</dbReference>
<dbReference type="GO" id="GO:0071713">
    <property type="term" value="F:para-aminobenzoyl-glutamate hydrolase activity"/>
    <property type="evidence" value="ECO:0007669"/>
    <property type="project" value="TreeGrafter"/>
</dbReference>
<evidence type="ECO:0000313" key="4">
    <source>
        <dbReference type="EMBL" id="MBL6902609.1"/>
    </source>
</evidence>
<dbReference type="FunFam" id="3.30.70.360:FF:000004">
    <property type="entry name" value="Peptidase M20 domain-containing protein 2"/>
    <property type="match status" value="1"/>
</dbReference>
<dbReference type="InterPro" id="IPR017439">
    <property type="entry name" value="Amidohydrolase"/>
</dbReference>
<evidence type="ECO:0000256" key="1">
    <source>
        <dbReference type="ARBA" id="ARBA00022801"/>
    </source>
</evidence>
<dbReference type="InterPro" id="IPR011650">
    <property type="entry name" value="Peptidase_M20_dimer"/>
</dbReference>
<dbReference type="NCBIfam" id="TIGR01891">
    <property type="entry name" value="amidohydrolases"/>
    <property type="match status" value="1"/>
</dbReference>
<sequence>MGRKINKFQRRLFSLIFLLNLNSQVYAEILDKSINNHKEQFEQVAMDLWNFAELGYQENNSTARLIAELEKEGFTIKSNLAGIPTAFIAEYSNGGPVIGILGEYDALPGLAQTSSPFKEIEFNATGAGQACGHHLFGAGSAWAAVVVKEWLVENNISGTIRFYGTPAEEGGSGKVYMVREGLFDDVDIVLHWHPDDVNGANAMTNNSNKSARFTFKGISAHAAGAPELGRSALDGVESMNMMVNMMREHVPQSSRIHYVITKGGLAPNVVPDLAEVYYYVRHPKMHKVEELFQRVVKTAEGAALGTETSVTYEVMHGNYSLLPNTVLQKLVHKKLSEAGGVTYSDKENLYAKEIYKTFMSPKLEIGSQENIRPYKESHSYGSTDVGDVSWNVPTAGFRAATWVPGTAAHSWQAVASGGTSIGLKGTKMAVKTLSTTAIELFLKPELINEAKKELHQRVGKDFDYKPLLGDRLPPLDYRK</sequence>
<accession>A0A937M105</accession>
<organism evidence="4 5">
    <name type="scientific">SAR86 cluster bacterium</name>
    <dbReference type="NCBI Taxonomy" id="2030880"/>
    <lineage>
        <taxon>Bacteria</taxon>
        <taxon>Pseudomonadati</taxon>
        <taxon>Pseudomonadota</taxon>
        <taxon>Gammaproteobacteria</taxon>
        <taxon>SAR86 cluster</taxon>
    </lineage>
</organism>
<dbReference type="Gene3D" id="3.40.630.10">
    <property type="entry name" value="Zn peptidases"/>
    <property type="match status" value="1"/>
</dbReference>
<name>A0A937M105_9GAMM</name>
<dbReference type="GO" id="GO:0005737">
    <property type="term" value="C:cytoplasm"/>
    <property type="evidence" value="ECO:0007669"/>
    <property type="project" value="TreeGrafter"/>
</dbReference>
<gene>
    <name evidence="4" type="ORF">ISR29_00200</name>
</gene>